<comment type="caution">
    <text evidence="1">The sequence shown here is derived from an EMBL/GenBank/DDBJ whole genome shotgun (WGS) entry which is preliminary data.</text>
</comment>
<evidence type="ECO:0000313" key="2">
    <source>
        <dbReference type="Proteomes" id="UP000482960"/>
    </source>
</evidence>
<keyword evidence="2" id="KW-1185">Reference proteome</keyword>
<dbReference type="RefSeq" id="WP_173082368.1">
    <property type="nucleotide sequence ID" value="NZ_BLPG01000001.1"/>
</dbReference>
<evidence type="ECO:0000313" key="1">
    <source>
        <dbReference type="EMBL" id="GFJ94990.1"/>
    </source>
</evidence>
<reference evidence="1 2" key="1">
    <citation type="submission" date="2020-03" db="EMBL/GenBank/DDBJ databases">
        <title>Whole genome shotgun sequence of Phytohabitans rumicis NBRC 108638.</title>
        <authorList>
            <person name="Komaki H."/>
            <person name="Tamura T."/>
        </authorList>
    </citation>
    <scope>NUCLEOTIDE SEQUENCE [LARGE SCALE GENOMIC DNA]</scope>
    <source>
        <strain evidence="1 2">NBRC 108638</strain>
    </source>
</reference>
<sequence length="146" mass="15939">MEQTIAPRNRTDDEDLVSESVGVRMTRKSGSGTVPEVRFSTSIKGRNGFPAYAGASMTLENVFDYDTVSSKVRYVIETYECGGGLVEQKDTGVIEKASSQNSFTIDIDGYSGEFYVKSKLQVMEYTLDGAVWSGQTQTATSPCITL</sequence>
<reference evidence="1 2" key="2">
    <citation type="submission" date="2020-03" db="EMBL/GenBank/DDBJ databases">
        <authorList>
            <person name="Ichikawa N."/>
            <person name="Kimura A."/>
            <person name="Kitahashi Y."/>
            <person name="Uohara A."/>
        </authorList>
    </citation>
    <scope>NUCLEOTIDE SEQUENCE [LARGE SCALE GENOMIC DNA]</scope>
    <source>
        <strain evidence="1 2">NBRC 108638</strain>
    </source>
</reference>
<dbReference type="Proteomes" id="UP000482960">
    <property type="component" value="Unassembled WGS sequence"/>
</dbReference>
<proteinExistence type="predicted"/>
<name>A0A6V8LH68_9ACTN</name>
<accession>A0A6V8LH68</accession>
<protein>
    <submittedName>
        <fullName evidence="1">Uncharacterized protein</fullName>
    </submittedName>
</protein>
<dbReference type="AlphaFoldDB" id="A0A6V8LH68"/>
<organism evidence="1 2">
    <name type="scientific">Phytohabitans rumicis</name>
    <dbReference type="NCBI Taxonomy" id="1076125"/>
    <lineage>
        <taxon>Bacteria</taxon>
        <taxon>Bacillati</taxon>
        <taxon>Actinomycetota</taxon>
        <taxon>Actinomycetes</taxon>
        <taxon>Micromonosporales</taxon>
        <taxon>Micromonosporaceae</taxon>
    </lineage>
</organism>
<dbReference type="EMBL" id="BLPG01000001">
    <property type="protein sequence ID" value="GFJ94990.1"/>
    <property type="molecule type" value="Genomic_DNA"/>
</dbReference>
<gene>
    <name evidence="1" type="ORF">Prum_086320</name>
</gene>